<evidence type="ECO:0000313" key="2">
    <source>
        <dbReference type="Proteomes" id="UP000033874"/>
    </source>
</evidence>
<dbReference type="STRING" id="56193.YP76_09945"/>
<organism evidence="1 2">
    <name type="scientific">Sphingobium chungbukense</name>
    <dbReference type="NCBI Taxonomy" id="56193"/>
    <lineage>
        <taxon>Bacteria</taxon>
        <taxon>Pseudomonadati</taxon>
        <taxon>Pseudomonadota</taxon>
        <taxon>Alphaproteobacteria</taxon>
        <taxon>Sphingomonadales</taxon>
        <taxon>Sphingomonadaceae</taxon>
        <taxon>Sphingobium</taxon>
    </lineage>
</organism>
<evidence type="ECO:0000313" key="1">
    <source>
        <dbReference type="EMBL" id="KKW92248.1"/>
    </source>
</evidence>
<dbReference type="Proteomes" id="UP000033874">
    <property type="component" value="Unassembled WGS sequence"/>
</dbReference>
<dbReference type="PATRIC" id="fig|56193.3.peg.2065"/>
<keyword evidence="2" id="KW-1185">Reference proteome</keyword>
<accession>A0A0M3AQR9</accession>
<reference evidence="1 2" key="1">
    <citation type="submission" date="2015-04" db="EMBL/GenBank/DDBJ databases">
        <title>Genome sequence of aromatic hydrocarbons-degrading Sphingobium chungbukense DJ77.</title>
        <authorList>
            <person name="Kim Y.-C."/>
            <person name="Chae J.-C."/>
        </authorList>
    </citation>
    <scope>NUCLEOTIDE SEQUENCE [LARGE SCALE GENOMIC DNA]</scope>
    <source>
        <strain evidence="1 2">DJ77</strain>
    </source>
</reference>
<dbReference type="AlphaFoldDB" id="A0A0M3AQR9"/>
<sequence>MIVLSPTKLPASVTPAFVDNGATMRSATNAKGLRLNRLGNHFRAAVTMPISRADDAAGLIADLIAAKEEGLRMAYPLQGVDQGVPGAPVVNGAAQAGKTINLRGLTPGYIARKGFWVSIVNEAGQHFLHNVRAEATANAGGLLALPINPMLRYAFADGAAVFLAQPMIEGEISGNEQSWQIVRGGRITGLAFMIEEMG</sequence>
<name>A0A0M3AQR9_9SPHN</name>
<comment type="caution">
    <text evidence="1">The sequence shown here is derived from an EMBL/GenBank/DDBJ whole genome shotgun (WGS) entry which is preliminary data.</text>
</comment>
<gene>
    <name evidence="1" type="ORF">YP76_09945</name>
</gene>
<protein>
    <submittedName>
        <fullName evidence="1">Uncharacterized protein</fullName>
    </submittedName>
</protein>
<proteinExistence type="predicted"/>
<dbReference type="EMBL" id="LBIC01000004">
    <property type="protein sequence ID" value="KKW92248.1"/>
    <property type="molecule type" value="Genomic_DNA"/>
</dbReference>